<sequence length="113" mass="12639">MSTAPRGDPGSIAHLSIERMSAALSGMVYDCPMTENQSVIEEIAMINCARKCLKFFADLPLTFRRHAPYGCGARRIAGIAEIHCFIHARNIRLIEFRQNVCALSTGGLFWYFL</sequence>
<dbReference type="Proteomes" id="UP001548587">
    <property type="component" value="Unassembled WGS sequence"/>
</dbReference>
<evidence type="ECO:0000313" key="2">
    <source>
        <dbReference type="Proteomes" id="UP001548587"/>
    </source>
</evidence>
<evidence type="ECO:0000313" key="1">
    <source>
        <dbReference type="EMBL" id="MET1478874.1"/>
    </source>
</evidence>
<dbReference type="RefSeq" id="WP_209928940.1">
    <property type="nucleotide sequence ID" value="NZ_JBEWCG010000042.1"/>
</dbReference>
<gene>
    <name evidence="1" type="ORF">ABXL37_31935</name>
</gene>
<dbReference type="EMBL" id="JBEWCH010000038">
    <property type="protein sequence ID" value="MET1478874.1"/>
    <property type="molecule type" value="Genomic_DNA"/>
</dbReference>
<protein>
    <submittedName>
        <fullName evidence="1">Uncharacterized protein</fullName>
    </submittedName>
</protein>
<accession>A0ABV2CJJ3</accession>
<comment type="caution">
    <text evidence="1">The sequence shown here is derived from an EMBL/GenBank/DDBJ whole genome shotgun (WGS) entry which is preliminary data.</text>
</comment>
<name>A0ABV2CJJ3_9BURK</name>
<proteinExistence type="predicted"/>
<reference evidence="1 2" key="1">
    <citation type="submission" date="2024-06" db="EMBL/GenBank/DDBJ databases">
        <title>Burkholderia sola in Mexico.</title>
        <authorList>
            <person name="Estrada P."/>
        </authorList>
    </citation>
    <scope>NUCLEOTIDE SEQUENCE [LARGE SCALE GENOMIC DNA]</scope>
    <source>
        <strain evidence="1 2">CpTa8-5</strain>
    </source>
</reference>
<organism evidence="1 2">
    <name type="scientific">Burkholderia sola</name>
    <dbReference type="NCBI Taxonomy" id="2843302"/>
    <lineage>
        <taxon>Bacteria</taxon>
        <taxon>Pseudomonadati</taxon>
        <taxon>Pseudomonadota</taxon>
        <taxon>Betaproteobacteria</taxon>
        <taxon>Burkholderiales</taxon>
        <taxon>Burkholderiaceae</taxon>
        <taxon>Burkholderia</taxon>
        <taxon>Burkholderia cepacia complex</taxon>
    </lineage>
</organism>
<keyword evidence="2" id="KW-1185">Reference proteome</keyword>